<reference evidence="1 2" key="1">
    <citation type="submission" date="2016-10" db="EMBL/GenBank/DDBJ databases">
        <authorList>
            <person name="de Groot N.N."/>
        </authorList>
    </citation>
    <scope>NUCLEOTIDE SEQUENCE [LARGE SCALE GENOMIC DNA]</scope>
    <source>
        <strain evidence="1 2">DSM 43941</strain>
    </source>
</reference>
<dbReference type="EMBL" id="LT629758">
    <property type="protein sequence ID" value="SDS63627.1"/>
    <property type="molecule type" value="Genomic_DNA"/>
</dbReference>
<evidence type="ECO:0000313" key="1">
    <source>
        <dbReference type="EMBL" id="SDS63627.1"/>
    </source>
</evidence>
<name>A0A1H1TTT8_9ACTN</name>
<sequence>MSRHRENLGILLRHVHTGGPLTRAVLAERMGVNRSTILALTTELAAAGLVSEESPAVPEGAGRPSLVVRPATGRVFVLAFDVSVDRLVAARVGLGGEILDRREAARFPRPAS</sequence>
<dbReference type="InterPro" id="IPR036390">
    <property type="entry name" value="WH_DNA-bd_sf"/>
</dbReference>
<dbReference type="Gene3D" id="1.10.10.10">
    <property type="entry name" value="Winged helix-like DNA-binding domain superfamily/Winged helix DNA-binding domain"/>
    <property type="match status" value="1"/>
</dbReference>
<accession>A0A1H1TTT8</accession>
<evidence type="ECO:0000313" key="2">
    <source>
        <dbReference type="Proteomes" id="UP000198688"/>
    </source>
</evidence>
<dbReference type="InterPro" id="IPR036388">
    <property type="entry name" value="WH-like_DNA-bd_sf"/>
</dbReference>
<dbReference type="AlphaFoldDB" id="A0A1H1TTT8"/>
<organism evidence="1 2">
    <name type="scientific">Actinoplanes derwentensis</name>
    <dbReference type="NCBI Taxonomy" id="113562"/>
    <lineage>
        <taxon>Bacteria</taxon>
        <taxon>Bacillati</taxon>
        <taxon>Actinomycetota</taxon>
        <taxon>Actinomycetes</taxon>
        <taxon>Micromonosporales</taxon>
        <taxon>Micromonosporaceae</taxon>
        <taxon>Actinoplanes</taxon>
    </lineage>
</organism>
<protein>
    <submittedName>
        <fullName evidence="1">Uncharacterized protein</fullName>
    </submittedName>
</protein>
<dbReference type="SUPFAM" id="SSF46785">
    <property type="entry name" value="Winged helix' DNA-binding domain"/>
    <property type="match status" value="1"/>
</dbReference>
<gene>
    <name evidence="1" type="ORF">SAMN04489716_1240</name>
</gene>
<keyword evidence="2" id="KW-1185">Reference proteome</keyword>
<dbReference type="Proteomes" id="UP000198688">
    <property type="component" value="Chromosome I"/>
</dbReference>
<dbReference type="STRING" id="113562.SAMN04489716_1240"/>
<proteinExistence type="predicted"/>